<dbReference type="PROSITE" id="PS51450">
    <property type="entry name" value="LRR"/>
    <property type="match status" value="1"/>
</dbReference>
<keyword evidence="3" id="KW-0732">Signal</keyword>
<dbReference type="SUPFAM" id="SSF52058">
    <property type="entry name" value="L domain-like"/>
    <property type="match status" value="1"/>
</dbReference>
<evidence type="ECO:0000256" key="1">
    <source>
        <dbReference type="ARBA" id="ARBA00022614"/>
    </source>
</evidence>
<feature type="chain" id="PRO_5005537642" evidence="3">
    <location>
        <begin position="22"/>
        <end position="250"/>
    </location>
</feature>
<gene>
    <name evidence="4" type="ORF">AMSG_01089</name>
</gene>
<proteinExistence type="predicted"/>
<dbReference type="RefSeq" id="XP_013762262.1">
    <property type="nucleotide sequence ID" value="XM_013906808.1"/>
</dbReference>
<dbReference type="Pfam" id="PF13516">
    <property type="entry name" value="LRR_6"/>
    <property type="match status" value="1"/>
</dbReference>
<dbReference type="OMA" id="CCASNQG"/>
<evidence type="ECO:0000313" key="5">
    <source>
        <dbReference type="Proteomes" id="UP000054408"/>
    </source>
</evidence>
<keyword evidence="1" id="KW-0433">Leucine-rich repeat</keyword>
<dbReference type="SMART" id="SM00369">
    <property type="entry name" value="LRR_TYP"/>
    <property type="match status" value="7"/>
</dbReference>
<dbReference type="PANTHER" id="PTHR45752">
    <property type="entry name" value="LEUCINE-RICH REPEAT-CONTAINING"/>
    <property type="match status" value="1"/>
</dbReference>
<feature type="signal peptide" evidence="3">
    <location>
        <begin position="1"/>
        <end position="21"/>
    </location>
</feature>
<sequence length="250" mass="26883">MATHSLHALATLSLAHNSVVALPACLSHLPALTILNLADNLLASLPDDLLACTSLRVLNLADNKLGSADAPLPVLDSLTMLERLVVEGNALDALPLASLNNMPALRIIRASQNRIGHLDPELFEGGEGLHTLELSDNELSRLPTTIAELSSLAILELAHNQLSELPGEIGRLDKLTILDVSHNPGLKAMPAETLSLVSLRRLNLSYTLVSDVPEVGLLDKLRYLNLAGTPIDNIPSEIFHLRELNHIVQP</sequence>
<dbReference type="EMBL" id="GL349436">
    <property type="protein sequence ID" value="KNC52260.1"/>
    <property type="molecule type" value="Genomic_DNA"/>
</dbReference>
<dbReference type="SMART" id="SM00364">
    <property type="entry name" value="LRR_BAC"/>
    <property type="match status" value="5"/>
</dbReference>
<dbReference type="InterPro" id="IPR050715">
    <property type="entry name" value="LRR-SigEffector_domain"/>
</dbReference>
<dbReference type="Pfam" id="PF13855">
    <property type="entry name" value="LRR_8"/>
    <property type="match status" value="1"/>
</dbReference>
<accession>A0A0L0DJ76</accession>
<protein>
    <submittedName>
        <fullName evidence="4">Leucine-rich repeat containing protein</fullName>
    </submittedName>
</protein>
<dbReference type="STRING" id="461836.A0A0L0DJ76"/>
<dbReference type="InterPro" id="IPR003591">
    <property type="entry name" value="Leu-rich_rpt_typical-subtyp"/>
</dbReference>
<dbReference type="InterPro" id="IPR001611">
    <property type="entry name" value="Leu-rich_rpt"/>
</dbReference>
<reference evidence="4 5" key="1">
    <citation type="submission" date="2010-05" db="EMBL/GenBank/DDBJ databases">
        <title>The Genome Sequence of Thecamonas trahens ATCC 50062.</title>
        <authorList>
            <consortium name="The Broad Institute Genome Sequencing Platform"/>
            <person name="Russ C."/>
            <person name="Cuomo C."/>
            <person name="Shea T."/>
            <person name="Young S.K."/>
            <person name="Zeng Q."/>
            <person name="Koehrsen M."/>
            <person name="Haas B."/>
            <person name="Borodovsky M."/>
            <person name="Guigo R."/>
            <person name="Alvarado L."/>
            <person name="Berlin A."/>
            <person name="Bochicchio J."/>
            <person name="Borenstein D."/>
            <person name="Chapman S."/>
            <person name="Chen Z."/>
            <person name="Freedman E."/>
            <person name="Gellesch M."/>
            <person name="Goldberg J."/>
            <person name="Griggs A."/>
            <person name="Gujja S."/>
            <person name="Heilman E."/>
            <person name="Heiman D."/>
            <person name="Hepburn T."/>
            <person name="Howarth C."/>
            <person name="Jen D."/>
            <person name="Larson L."/>
            <person name="Mehta T."/>
            <person name="Park D."/>
            <person name="Pearson M."/>
            <person name="Roberts A."/>
            <person name="Saif S."/>
            <person name="Shenoy N."/>
            <person name="Sisk P."/>
            <person name="Stolte C."/>
            <person name="Sykes S."/>
            <person name="Thomson T."/>
            <person name="Walk T."/>
            <person name="White J."/>
            <person name="Yandava C."/>
            <person name="Burger G."/>
            <person name="Gray M.W."/>
            <person name="Holland P.W.H."/>
            <person name="King N."/>
            <person name="Lang F.B.F."/>
            <person name="Roger A.J."/>
            <person name="Ruiz-Trillo I."/>
            <person name="Lander E."/>
            <person name="Nusbaum C."/>
        </authorList>
    </citation>
    <scope>NUCLEOTIDE SEQUENCE [LARGE SCALE GENOMIC DNA]</scope>
    <source>
        <strain evidence="4 5">ATCC 50062</strain>
    </source>
</reference>
<keyword evidence="2" id="KW-0677">Repeat</keyword>
<keyword evidence="5" id="KW-1185">Reference proteome</keyword>
<dbReference type="InterPro" id="IPR032675">
    <property type="entry name" value="LRR_dom_sf"/>
</dbReference>
<evidence type="ECO:0000256" key="3">
    <source>
        <dbReference type="SAM" id="SignalP"/>
    </source>
</evidence>
<dbReference type="PANTHER" id="PTHR45752:SF187">
    <property type="entry name" value="LEUCINE-RICH REPEAT AND IQ DOMAIN-CONTAINING PROTEIN 4"/>
    <property type="match status" value="1"/>
</dbReference>
<dbReference type="Gene3D" id="3.80.10.10">
    <property type="entry name" value="Ribonuclease Inhibitor"/>
    <property type="match status" value="2"/>
</dbReference>
<organism evidence="4 5">
    <name type="scientific">Thecamonas trahens ATCC 50062</name>
    <dbReference type="NCBI Taxonomy" id="461836"/>
    <lineage>
        <taxon>Eukaryota</taxon>
        <taxon>Apusozoa</taxon>
        <taxon>Apusomonadida</taxon>
        <taxon>Apusomonadidae</taxon>
        <taxon>Thecamonas</taxon>
    </lineage>
</organism>
<dbReference type="AlphaFoldDB" id="A0A0L0DJ76"/>
<dbReference type="Proteomes" id="UP000054408">
    <property type="component" value="Unassembled WGS sequence"/>
</dbReference>
<evidence type="ECO:0000313" key="4">
    <source>
        <dbReference type="EMBL" id="KNC52260.1"/>
    </source>
</evidence>
<evidence type="ECO:0000256" key="2">
    <source>
        <dbReference type="ARBA" id="ARBA00022737"/>
    </source>
</evidence>
<dbReference type="Pfam" id="PF00560">
    <property type="entry name" value="LRR_1"/>
    <property type="match status" value="1"/>
</dbReference>
<dbReference type="GeneID" id="25560859"/>
<dbReference type="eggNOG" id="KOG0619">
    <property type="taxonomic scope" value="Eukaryota"/>
</dbReference>
<name>A0A0L0DJ76_THETB</name>
<dbReference type="OrthoDB" id="660555at2759"/>